<dbReference type="InterPro" id="IPR011063">
    <property type="entry name" value="TilS/TtcA_N"/>
</dbReference>
<evidence type="ECO:0000256" key="6">
    <source>
        <dbReference type="ARBA" id="ARBA00022840"/>
    </source>
</evidence>
<dbReference type="EMBL" id="DRXW01000049">
    <property type="protein sequence ID" value="HHR33453.1"/>
    <property type="molecule type" value="Genomic_DNA"/>
</dbReference>
<name>A0A7C5Y9J7_9BACT</name>
<dbReference type="Pfam" id="PF01171">
    <property type="entry name" value="ATP_bind_3"/>
    <property type="match status" value="1"/>
</dbReference>
<proteinExistence type="inferred from homology"/>
<keyword evidence="2 8" id="KW-0963">Cytoplasm</keyword>
<evidence type="ECO:0000256" key="4">
    <source>
        <dbReference type="ARBA" id="ARBA00022694"/>
    </source>
</evidence>
<dbReference type="GO" id="GO:0005737">
    <property type="term" value="C:cytoplasm"/>
    <property type="evidence" value="ECO:0007669"/>
    <property type="project" value="UniProtKB-SubCell"/>
</dbReference>
<dbReference type="Gene3D" id="3.40.50.620">
    <property type="entry name" value="HUPs"/>
    <property type="match status" value="1"/>
</dbReference>
<evidence type="ECO:0000313" key="10">
    <source>
        <dbReference type="EMBL" id="HHR33453.1"/>
    </source>
</evidence>
<protein>
    <recommendedName>
        <fullName evidence="8">tRNA(Ile)-lysidine synthase</fullName>
        <ecNumber evidence="8">6.3.4.19</ecNumber>
    </recommendedName>
    <alternativeName>
        <fullName evidence="8">tRNA(Ile)-2-lysyl-cytidine synthase</fullName>
    </alternativeName>
    <alternativeName>
        <fullName evidence="8">tRNA(Ile)-lysidine synthetase</fullName>
    </alternativeName>
</protein>
<dbReference type="SUPFAM" id="SSF52402">
    <property type="entry name" value="Adenine nucleotide alpha hydrolases-like"/>
    <property type="match status" value="1"/>
</dbReference>
<evidence type="ECO:0000256" key="3">
    <source>
        <dbReference type="ARBA" id="ARBA00022598"/>
    </source>
</evidence>
<dbReference type="AlphaFoldDB" id="A0A7C5Y9J7"/>
<dbReference type="NCBIfam" id="TIGR02432">
    <property type="entry name" value="lysidine_TilS_N"/>
    <property type="match status" value="1"/>
</dbReference>
<evidence type="ECO:0000256" key="7">
    <source>
        <dbReference type="ARBA" id="ARBA00048539"/>
    </source>
</evidence>
<dbReference type="PANTHER" id="PTHR43033">
    <property type="entry name" value="TRNA(ILE)-LYSIDINE SYNTHASE-RELATED"/>
    <property type="match status" value="1"/>
</dbReference>
<comment type="caution">
    <text evidence="10">The sequence shown here is derived from an EMBL/GenBank/DDBJ whole genome shotgun (WGS) entry which is preliminary data.</text>
</comment>
<accession>A0A7C5Y9J7</accession>
<dbReference type="GO" id="GO:0005524">
    <property type="term" value="F:ATP binding"/>
    <property type="evidence" value="ECO:0007669"/>
    <property type="project" value="UniProtKB-UniRule"/>
</dbReference>
<evidence type="ECO:0000256" key="2">
    <source>
        <dbReference type="ARBA" id="ARBA00022490"/>
    </source>
</evidence>
<dbReference type="CDD" id="cd01992">
    <property type="entry name" value="TilS_N"/>
    <property type="match status" value="1"/>
</dbReference>
<dbReference type="SMART" id="SM00977">
    <property type="entry name" value="TilS_C"/>
    <property type="match status" value="1"/>
</dbReference>
<dbReference type="InterPro" id="IPR012094">
    <property type="entry name" value="tRNA_Ile_lys_synt"/>
</dbReference>
<feature type="binding site" evidence="8">
    <location>
        <begin position="35"/>
        <end position="40"/>
    </location>
    <ligand>
        <name>ATP</name>
        <dbReference type="ChEBI" id="CHEBI:30616"/>
    </ligand>
</feature>
<keyword evidence="3 8" id="KW-0436">Ligase</keyword>
<reference evidence="10" key="1">
    <citation type="journal article" date="2020" name="mSystems">
        <title>Genome- and Community-Level Interaction Insights into Carbon Utilization and Element Cycling Functions of Hydrothermarchaeota in Hydrothermal Sediment.</title>
        <authorList>
            <person name="Zhou Z."/>
            <person name="Liu Y."/>
            <person name="Xu W."/>
            <person name="Pan J."/>
            <person name="Luo Z.H."/>
            <person name="Li M."/>
        </authorList>
    </citation>
    <scope>NUCLEOTIDE SEQUENCE [LARGE SCALE GENOMIC DNA]</scope>
    <source>
        <strain evidence="10">SpSt-1088</strain>
    </source>
</reference>
<dbReference type="PANTHER" id="PTHR43033:SF1">
    <property type="entry name" value="TRNA(ILE)-LYSIDINE SYNTHASE-RELATED"/>
    <property type="match status" value="1"/>
</dbReference>
<keyword evidence="4 8" id="KW-0819">tRNA processing</keyword>
<dbReference type="SUPFAM" id="SSF56037">
    <property type="entry name" value="PheT/TilS domain"/>
    <property type="match status" value="1"/>
</dbReference>
<keyword evidence="6 8" id="KW-0067">ATP-binding</keyword>
<comment type="subcellular location">
    <subcellularLocation>
        <location evidence="1 8">Cytoplasm</location>
    </subcellularLocation>
</comment>
<comment type="similarity">
    <text evidence="8">Belongs to the tRNA(Ile)-lysidine synthase family.</text>
</comment>
<dbReference type="NCBIfam" id="TIGR02433">
    <property type="entry name" value="lysidine_TilS_C"/>
    <property type="match status" value="1"/>
</dbReference>
<organism evidence="10">
    <name type="scientific">Fervidobacterium nodosum</name>
    <dbReference type="NCBI Taxonomy" id="2424"/>
    <lineage>
        <taxon>Bacteria</taxon>
        <taxon>Thermotogati</taxon>
        <taxon>Thermotogota</taxon>
        <taxon>Thermotogae</taxon>
        <taxon>Thermotogales</taxon>
        <taxon>Fervidobacteriaceae</taxon>
        <taxon>Fervidobacterium</taxon>
    </lineage>
</organism>
<dbReference type="InterPro" id="IPR012795">
    <property type="entry name" value="tRNA_Ile_lys_synt_N"/>
</dbReference>
<sequence length="447" mass="52122">MSKITLETFTNRFREVLEFLLGESIKNASILLAVSGGVDSIVMLELFDTFQSEFGYQIAVATFNHKLRKEADEEVRFVESLCKEKNIPFFTSQADVLHYSKEHKLSIEEGARILRYKFLTYVADNYNYKYIATAHNTNDLLETMILRLTKGTGPYGLVGMSPINGRFIKPLLFFTREEIENYAQARKLRFVTDTSNFDVKYNRNFIRHRIIPLLKEINPSVELASLRLAQSIWELDEYVGSIVDEFNNKYSTKIGEYFVFKLHENSYIQTEQVRRNALLVFGKPIDNEKLERFKNVQKSGKTSYKVSFWKELGIEVSRGWCIMGKIIGYPRFSETVLISKDKVQSELNVNGYFLKITNYGIMKGTSERKLIFEIRNWLEGDRLLSGKKVKELFIEKKVPTFVKHLIPLVVSKQEEKVIYIPYLYEAKEYLREMEITIETKGGLHFES</sequence>
<comment type="domain">
    <text evidence="8">The N-terminal region contains the highly conserved SGGXDS motif, predicted to be a P-loop motif involved in ATP binding.</text>
</comment>
<dbReference type="HAMAP" id="MF_01161">
    <property type="entry name" value="tRNA_Ile_lys_synt"/>
    <property type="match status" value="1"/>
</dbReference>
<dbReference type="InterPro" id="IPR014729">
    <property type="entry name" value="Rossmann-like_a/b/a_fold"/>
</dbReference>
<evidence type="ECO:0000256" key="1">
    <source>
        <dbReference type="ARBA" id="ARBA00004496"/>
    </source>
</evidence>
<evidence type="ECO:0000256" key="5">
    <source>
        <dbReference type="ARBA" id="ARBA00022741"/>
    </source>
</evidence>
<dbReference type="GO" id="GO:0006400">
    <property type="term" value="P:tRNA modification"/>
    <property type="evidence" value="ECO:0007669"/>
    <property type="project" value="UniProtKB-UniRule"/>
</dbReference>
<gene>
    <name evidence="8 10" type="primary">tilS</name>
    <name evidence="10" type="ORF">ENM46_00725</name>
</gene>
<keyword evidence="5 8" id="KW-0547">Nucleotide-binding</keyword>
<comment type="function">
    <text evidence="8">Ligates lysine onto the cytidine present at position 34 of the AUA codon-specific tRNA(Ile) that contains the anticodon CAU, in an ATP-dependent manner. Cytidine is converted to lysidine, thus changing the amino acid specificity of the tRNA from methionine to isoleucine.</text>
</comment>
<evidence type="ECO:0000259" key="9">
    <source>
        <dbReference type="SMART" id="SM00977"/>
    </source>
</evidence>
<dbReference type="InterPro" id="IPR012796">
    <property type="entry name" value="Lysidine-tRNA-synth_C"/>
</dbReference>
<feature type="domain" description="Lysidine-tRNA(Ile) synthetase C-terminal" evidence="9">
    <location>
        <begin position="372"/>
        <end position="445"/>
    </location>
</feature>
<comment type="catalytic activity">
    <reaction evidence="7 8">
        <text>cytidine(34) in tRNA(Ile2) + L-lysine + ATP = lysidine(34) in tRNA(Ile2) + AMP + diphosphate + H(+)</text>
        <dbReference type="Rhea" id="RHEA:43744"/>
        <dbReference type="Rhea" id="RHEA-COMP:10625"/>
        <dbReference type="Rhea" id="RHEA-COMP:10670"/>
        <dbReference type="ChEBI" id="CHEBI:15378"/>
        <dbReference type="ChEBI" id="CHEBI:30616"/>
        <dbReference type="ChEBI" id="CHEBI:32551"/>
        <dbReference type="ChEBI" id="CHEBI:33019"/>
        <dbReference type="ChEBI" id="CHEBI:82748"/>
        <dbReference type="ChEBI" id="CHEBI:83665"/>
        <dbReference type="ChEBI" id="CHEBI:456215"/>
        <dbReference type="EC" id="6.3.4.19"/>
    </reaction>
</comment>
<dbReference type="EC" id="6.3.4.19" evidence="8"/>
<evidence type="ECO:0000256" key="8">
    <source>
        <dbReference type="HAMAP-Rule" id="MF_01161"/>
    </source>
</evidence>
<dbReference type="GO" id="GO:0032267">
    <property type="term" value="F:tRNA(Ile)-lysidine synthase activity"/>
    <property type="evidence" value="ECO:0007669"/>
    <property type="project" value="UniProtKB-EC"/>
</dbReference>